<evidence type="ECO:0000256" key="1">
    <source>
        <dbReference type="SAM" id="SignalP"/>
    </source>
</evidence>
<gene>
    <name evidence="2" type="ORF">C8N24_5905</name>
</gene>
<sequence>MKRTAVVATGVLVVGGAAFAQARDTRITADEGGLSVSPFGVERTAAIGAKDAITIANRSKETLTVAVHARPWTQSSTGAVSPNRRATLGPVKVSAEDFSLAPGESRTLDVTLAATASGGSLYGALEVVGLPKDVKSRKGVVTGYRLVGSLRYHPSSKTYKLKAGTPKVSKKQLVLPVSSQGNTNEPVSGTVRVKGALGTRNGSIKATRILPGKQVSLALAKNLRAGSYTATVSLKQGTLKTTVTKKLRIK</sequence>
<dbReference type="EMBL" id="RBIL01000002">
    <property type="protein sequence ID" value="RKQ87873.1"/>
    <property type="molecule type" value="Genomic_DNA"/>
</dbReference>
<protein>
    <submittedName>
        <fullName evidence="2">Uncharacterized protein</fullName>
    </submittedName>
</protein>
<dbReference type="AlphaFoldDB" id="A0A660L7F7"/>
<comment type="caution">
    <text evidence="2">The sequence shown here is derived from an EMBL/GenBank/DDBJ whole genome shotgun (WGS) entry which is preliminary data.</text>
</comment>
<feature type="chain" id="PRO_5024950125" evidence="1">
    <location>
        <begin position="23"/>
        <end position="250"/>
    </location>
</feature>
<keyword evidence="3" id="KW-1185">Reference proteome</keyword>
<keyword evidence="1" id="KW-0732">Signal</keyword>
<evidence type="ECO:0000313" key="2">
    <source>
        <dbReference type="EMBL" id="RKQ87873.1"/>
    </source>
</evidence>
<evidence type="ECO:0000313" key="3">
    <source>
        <dbReference type="Proteomes" id="UP000278962"/>
    </source>
</evidence>
<dbReference type="RefSeq" id="WP_147448038.1">
    <property type="nucleotide sequence ID" value="NZ_RBIL01000002.1"/>
</dbReference>
<organism evidence="2 3">
    <name type="scientific">Solirubrobacter pauli</name>
    <dbReference type="NCBI Taxonomy" id="166793"/>
    <lineage>
        <taxon>Bacteria</taxon>
        <taxon>Bacillati</taxon>
        <taxon>Actinomycetota</taxon>
        <taxon>Thermoleophilia</taxon>
        <taxon>Solirubrobacterales</taxon>
        <taxon>Solirubrobacteraceae</taxon>
        <taxon>Solirubrobacter</taxon>
    </lineage>
</organism>
<proteinExistence type="predicted"/>
<dbReference type="OrthoDB" id="5244301at2"/>
<feature type="signal peptide" evidence="1">
    <location>
        <begin position="1"/>
        <end position="22"/>
    </location>
</feature>
<accession>A0A660L7F7</accession>
<name>A0A660L7F7_9ACTN</name>
<reference evidence="2 3" key="1">
    <citation type="submission" date="2018-10" db="EMBL/GenBank/DDBJ databases">
        <title>Genomic Encyclopedia of Archaeal and Bacterial Type Strains, Phase II (KMG-II): from individual species to whole genera.</title>
        <authorList>
            <person name="Goeker M."/>
        </authorList>
    </citation>
    <scope>NUCLEOTIDE SEQUENCE [LARGE SCALE GENOMIC DNA]</scope>
    <source>
        <strain evidence="2 3">DSM 14954</strain>
    </source>
</reference>
<dbReference type="Proteomes" id="UP000278962">
    <property type="component" value="Unassembled WGS sequence"/>
</dbReference>